<gene>
    <name evidence="1" type="ORF">EEL30_22650</name>
</gene>
<name>A0A518VD13_BRELA</name>
<evidence type="ECO:0000313" key="1">
    <source>
        <dbReference type="EMBL" id="QDX94839.1"/>
    </source>
</evidence>
<sequence>MNPDEEKDKETITDVALEDRLKLKEIEVEAEETVLRFFNAVNKRFANYEADDDGLMGEFLIVKSDNSLTSKRGMIIL</sequence>
<dbReference type="Proteomes" id="UP000319432">
    <property type="component" value="Chromosome"/>
</dbReference>
<accession>A0A518VD13</accession>
<evidence type="ECO:0000313" key="2">
    <source>
        <dbReference type="Proteomes" id="UP000319432"/>
    </source>
</evidence>
<proteinExistence type="predicted"/>
<dbReference type="AlphaFoldDB" id="A0A518VD13"/>
<dbReference type="EMBL" id="CP033464">
    <property type="protein sequence ID" value="QDX94839.1"/>
    <property type="molecule type" value="Genomic_DNA"/>
</dbReference>
<reference evidence="1 2" key="1">
    <citation type="submission" date="2018-11" db="EMBL/GenBank/DDBJ databases">
        <title>Phylogenetic determinants of toxin gene distribution in genomes of Brevibacillus laterosporus.</title>
        <authorList>
            <person name="Glare T.R."/>
            <person name="Durrant A."/>
            <person name="Berry C."/>
            <person name="Palma L."/>
            <person name="Ormskirk M."/>
            <person name="Cox M.O."/>
        </authorList>
    </citation>
    <scope>NUCLEOTIDE SEQUENCE [LARGE SCALE GENOMIC DNA]</scope>
    <source>
        <strain evidence="1 2">1821L</strain>
    </source>
</reference>
<organism evidence="1 2">
    <name type="scientific">Brevibacillus laterosporus</name>
    <name type="common">Bacillus laterosporus</name>
    <dbReference type="NCBI Taxonomy" id="1465"/>
    <lineage>
        <taxon>Bacteria</taxon>
        <taxon>Bacillati</taxon>
        <taxon>Bacillota</taxon>
        <taxon>Bacilli</taxon>
        <taxon>Bacillales</taxon>
        <taxon>Paenibacillaceae</taxon>
        <taxon>Brevibacillus</taxon>
    </lineage>
</organism>
<keyword evidence="2" id="KW-1185">Reference proteome</keyword>
<protein>
    <submittedName>
        <fullName evidence="1">Uncharacterized protein</fullName>
    </submittedName>
</protein>